<dbReference type="Proteomes" id="UP000012046">
    <property type="component" value="Unassembled WGS sequence"/>
</dbReference>
<gene>
    <name evidence="3" type="ORF">AJE_02021</name>
</gene>
<dbReference type="EMBL" id="AHTH01000005">
    <property type="protein sequence ID" value="EHR42015.1"/>
    <property type="molecule type" value="Genomic_DNA"/>
</dbReference>
<comment type="caution">
    <text evidence="3">The sequence shown here is derived from an EMBL/GenBank/DDBJ whole genome shotgun (WGS) entry which is preliminary data.</text>
</comment>
<reference evidence="3 4" key="1">
    <citation type="journal article" date="2012" name="J. Bacteriol.">
        <title>Genome Sequence of Extracellular-Protease-Producing Alishewanella jeotgali Isolated from Traditional Korean Fermented Seafood.</title>
        <authorList>
            <person name="Jung J."/>
            <person name="Chun J."/>
            <person name="Park W."/>
        </authorList>
    </citation>
    <scope>NUCLEOTIDE SEQUENCE [LARGE SCALE GENOMIC DNA]</scope>
    <source>
        <strain evidence="3 4">KCTC 22429</strain>
    </source>
</reference>
<keyword evidence="4" id="KW-1185">Reference proteome</keyword>
<proteinExistence type="predicted"/>
<organism evidence="3 4">
    <name type="scientific">Alishewanella jeotgali KCTC 22429</name>
    <dbReference type="NCBI Taxonomy" id="1129374"/>
    <lineage>
        <taxon>Bacteria</taxon>
        <taxon>Pseudomonadati</taxon>
        <taxon>Pseudomonadota</taxon>
        <taxon>Gammaproteobacteria</taxon>
        <taxon>Alteromonadales</taxon>
        <taxon>Alteromonadaceae</taxon>
        <taxon>Alishewanella</taxon>
    </lineage>
</organism>
<accession>H3ZAQ1</accession>
<sequence>MTKEVGKKPLPSSQSDADKPGKVAPKMRKKKQQGDFWINLSIGLFISACLLVLGFELLLKIVR</sequence>
<evidence type="ECO:0000256" key="2">
    <source>
        <dbReference type="SAM" id="Phobius"/>
    </source>
</evidence>
<dbReference type="PATRIC" id="fig|1129374.4.peg.407"/>
<dbReference type="AlphaFoldDB" id="H3ZAQ1"/>
<keyword evidence="2" id="KW-0812">Transmembrane</keyword>
<protein>
    <submittedName>
        <fullName evidence="3">Uncharacterized protein</fullName>
    </submittedName>
</protein>
<evidence type="ECO:0000313" key="4">
    <source>
        <dbReference type="Proteomes" id="UP000012046"/>
    </source>
</evidence>
<feature type="region of interest" description="Disordered" evidence="1">
    <location>
        <begin position="1"/>
        <end position="29"/>
    </location>
</feature>
<feature type="transmembrane region" description="Helical" evidence="2">
    <location>
        <begin position="36"/>
        <end position="59"/>
    </location>
</feature>
<keyword evidence="2" id="KW-1133">Transmembrane helix</keyword>
<dbReference type="STRING" id="1129374.AJE_02021"/>
<dbReference type="RefSeq" id="WP_008949431.1">
    <property type="nucleotide sequence ID" value="NZ_AHTH01000005.1"/>
</dbReference>
<name>H3ZAQ1_9ALTE</name>
<keyword evidence="2" id="KW-0472">Membrane</keyword>
<evidence type="ECO:0000313" key="3">
    <source>
        <dbReference type="EMBL" id="EHR42015.1"/>
    </source>
</evidence>
<evidence type="ECO:0000256" key="1">
    <source>
        <dbReference type="SAM" id="MobiDB-lite"/>
    </source>
</evidence>